<name>A0A1B2H984_BUCDN</name>
<feature type="domain" description="PpiC" evidence="13">
    <location>
        <begin position="266"/>
        <end position="355"/>
    </location>
</feature>
<dbReference type="Pfam" id="PF13145">
    <property type="entry name" value="Rotamase_2"/>
    <property type="match status" value="1"/>
</dbReference>
<evidence type="ECO:0000256" key="4">
    <source>
        <dbReference type="ARBA" id="ARBA00022692"/>
    </source>
</evidence>
<dbReference type="GO" id="GO:0005886">
    <property type="term" value="C:plasma membrane"/>
    <property type="evidence" value="ECO:0007669"/>
    <property type="project" value="UniProtKB-SubCell"/>
</dbReference>
<evidence type="ECO:0000256" key="9">
    <source>
        <dbReference type="ARBA" id="ARBA00040743"/>
    </source>
</evidence>
<evidence type="ECO:0000256" key="2">
    <source>
        <dbReference type="ARBA" id="ARBA00022475"/>
    </source>
</evidence>
<comment type="similarity">
    <text evidence="8">Belongs to the PpiD chaperone family.</text>
</comment>
<dbReference type="InterPro" id="IPR046357">
    <property type="entry name" value="PPIase_dom_sf"/>
</dbReference>
<comment type="subcellular location">
    <subcellularLocation>
        <location evidence="1">Cell inner membrane</location>
        <topology evidence="1">Single-pass type II membrane protein</topology>
        <orientation evidence="1">Periplasmic side</orientation>
    </subcellularLocation>
</comment>
<accession>A0A1B2H984</accession>
<evidence type="ECO:0000256" key="10">
    <source>
        <dbReference type="ARBA" id="ARBA00042775"/>
    </source>
</evidence>
<dbReference type="GO" id="GO:0003755">
    <property type="term" value="F:peptidyl-prolyl cis-trans isomerase activity"/>
    <property type="evidence" value="ECO:0007669"/>
    <property type="project" value="UniProtKB-KW"/>
</dbReference>
<dbReference type="InterPro" id="IPR027304">
    <property type="entry name" value="Trigger_fact/SurA_dom_sf"/>
</dbReference>
<evidence type="ECO:0000256" key="6">
    <source>
        <dbReference type="ARBA" id="ARBA00023136"/>
    </source>
</evidence>
<protein>
    <recommendedName>
        <fullName evidence="9">Periplasmic chaperone PpiD</fullName>
    </recommendedName>
    <alternativeName>
        <fullName evidence="10">Periplasmic folding chaperone</fullName>
    </alternativeName>
</protein>
<reference evidence="14 15" key="1">
    <citation type="submission" date="2015-11" db="EMBL/GenBank/DDBJ databases">
        <title>The complete genome of Buchnera aphidicola from Diuraphis noxia biotype SAM.</title>
        <authorList>
            <person name="Burger N.F.V."/>
            <person name="Oberholster A.-M."/>
        </authorList>
    </citation>
    <scope>NUCLEOTIDE SEQUENCE [LARGE SCALE GENOMIC DNA]</scope>
    <source>
        <strain evidence="14">SAM</strain>
    </source>
</reference>
<dbReference type="EMBL" id="CP013259">
    <property type="protein sequence ID" value="ANZ22666.1"/>
    <property type="molecule type" value="Genomic_DNA"/>
</dbReference>
<keyword evidence="5 12" id="KW-1133">Transmembrane helix</keyword>
<evidence type="ECO:0000313" key="14">
    <source>
        <dbReference type="EMBL" id="ANZ22666.1"/>
    </source>
</evidence>
<keyword evidence="11" id="KW-0697">Rotamase</keyword>
<keyword evidence="11 14" id="KW-0413">Isomerase</keyword>
<dbReference type="STRING" id="118101.ATN01_02370"/>
<evidence type="ECO:0000259" key="13">
    <source>
        <dbReference type="PROSITE" id="PS50198"/>
    </source>
</evidence>
<dbReference type="AlphaFoldDB" id="A0A1B2H984"/>
<sequence>MTKYLKLRSNRIIIKCILGIIILSLILTTINSYSNQNFEKYVAIVNGEKISLNTFQNMYLIEKEKQKKILGKKFFALNKNKQFIQATYNYVLSQLINNILLEQYASKINLDINDNKVKKMILNSSLFEKNQKFNEAKYFDYLTSINLTHHEYINLIKKKLNTEYFINTITNSNFVLDEEKENLIKLLSQKRRIKKAILDPVSFVNKQKISDSESYDYFYKNKNNFYIPEQFKVEFVQIKLNDFKTQCNDQEITQWYEKNIKQYSTKEQHRYSIIQVKEKNHALSILHRLDNNEDFSKIAKEESIDPISSKNGGDIGWIYVDLMSEEIKKANLNQNNQISNIIPFHDQFLIIKLNEIKKSEQKKLSEVYNKIKQEIETKKSIDLYDKIQKKISSDLDKNNKQFNIILKENNLTSQETDWFDKNSIPKKLNFPKLRKIIFNKKIQSYPHFIILNNNQSFFINIKDVKNKKMQTFKDVKNIIIEKLKLMKSINETKTLSKKIISELKTGRTNLFKKFNLSFDNPESISRYDSNSMTSTVFSLPHPKDGKKIYFLHKDKNKKFFIVLLDKIYNEKFSQKEKNVVHEYLEKNFIEMIFDAILKNLHEKSIIKYENIEII</sequence>
<evidence type="ECO:0000256" key="8">
    <source>
        <dbReference type="ARBA" id="ARBA00038408"/>
    </source>
</evidence>
<evidence type="ECO:0000256" key="3">
    <source>
        <dbReference type="ARBA" id="ARBA00022519"/>
    </source>
</evidence>
<evidence type="ECO:0000256" key="7">
    <source>
        <dbReference type="ARBA" id="ARBA00023186"/>
    </source>
</evidence>
<dbReference type="SUPFAM" id="SSF109998">
    <property type="entry name" value="Triger factor/SurA peptide-binding domain-like"/>
    <property type="match status" value="1"/>
</dbReference>
<dbReference type="InterPro" id="IPR000297">
    <property type="entry name" value="PPIase_PpiC"/>
</dbReference>
<evidence type="ECO:0000256" key="5">
    <source>
        <dbReference type="ARBA" id="ARBA00022989"/>
    </source>
</evidence>
<keyword evidence="7" id="KW-0143">Chaperone</keyword>
<dbReference type="SUPFAM" id="SSF54534">
    <property type="entry name" value="FKBP-like"/>
    <property type="match status" value="1"/>
</dbReference>
<dbReference type="Pfam" id="PF13624">
    <property type="entry name" value="SurA_N_3"/>
    <property type="match status" value="1"/>
</dbReference>
<gene>
    <name evidence="14" type="ORF">ATN01_02370</name>
</gene>
<evidence type="ECO:0000313" key="15">
    <source>
        <dbReference type="Proteomes" id="UP000093070"/>
    </source>
</evidence>
<dbReference type="PANTHER" id="PTHR47529">
    <property type="entry name" value="PEPTIDYL-PROLYL CIS-TRANS ISOMERASE D"/>
    <property type="match status" value="1"/>
</dbReference>
<dbReference type="Gene3D" id="3.10.50.40">
    <property type="match status" value="1"/>
</dbReference>
<dbReference type="PROSITE" id="PS50198">
    <property type="entry name" value="PPIC_PPIASE_2"/>
    <property type="match status" value="1"/>
</dbReference>
<dbReference type="Gene3D" id="1.10.4030.10">
    <property type="entry name" value="Porin chaperone SurA, peptide-binding domain"/>
    <property type="match status" value="1"/>
</dbReference>
<dbReference type="RefSeq" id="WP_075433488.1">
    <property type="nucleotide sequence ID" value="NZ_CP013259.1"/>
</dbReference>
<keyword evidence="4 12" id="KW-0812">Transmembrane</keyword>
<dbReference type="PANTHER" id="PTHR47529:SF1">
    <property type="entry name" value="PERIPLASMIC CHAPERONE PPID"/>
    <property type="match status" value="1"/>
</dbReference>
<dbReference type="Proteomes" id="UP000093070">
    <property type="component" value="Chromosome"/>
</dbReference>
<dbReference type="OrthoDB" id="9812372at2"/>
<keyword evidence="6 12" id="KW-0472">Membrane</keyword>
<proteinExistence type="inferred from homology"/>
<organism evidence="14 15">
    <name type="scientific">Buchnera aphidicola subsp. Diuraphis noxia</name>
    <dbReference type="NCBI Taxonomy" id="118101"/>
    <lineage>
        <taxon>Bacteria</taxon>
        <taxon>Pseudomonadati</taxon>
        <taxon>Pseudomonadota</taxon>
        <taxon>Gammaproteobacteria</taxon>
        <taxon>Enterobacterales</taxon>
        <taxon>Erwiniaceae</taxon>
        <taxon>Buchnera</taxon>
    </lineage>
</organism>
<keyword evidence="3" id="KW-0997">Cell inner membrane</keyword>
<evidence type="ECO:0000256" key="1">
    <source>
        <dbReference type="ARBA" id="ARBA00004382"/>
    </source>
</evidence>
<evidence type="ECO:0000256" key="11">
    <source>
        <dbReference type="PROSITE-ProRule" id="PRU00278"/>
    </source>
</evidence>
<dbReference type="InterPro" id="IPR052029">
    <property type="entry name" value="PpiD_chaperone"/>
</dbReference>
<evidence type="ECO:0000256" key="12">
    <source>
        <dbReference type="SAM" id="Phobius"/>
    </source>
</evidence>
<keyword evidence="2" id="KW-1003">Cell membrane</keyword>
<feature type="transmembrane region" description="Helical" evidence="12">
    <location>
        <begin position="12"/>
        <end position="30"/>
    </location>
</feature>